<dbReference type="CDD" id="cd12530">
    <property type="entry name" value="RRM3_EAR1_like"/>
    <property type="match status" value="1"/>
</dbReference>
<keyword evidence="7" id="KW-1185">Reference proteome</keyword>
<gene>
    <name evidence="8" type="primary">LOC108852370</name>
</gene>
<sequence length="606" mass="68372">MEDSTAFPFAGNLDPRAQEFVPLNPMSSPFYFPYTSLPPPLPPPPPSYGLFPPDPRMFTFFNRQPHPMMFSPPPPPPPSPCFNGASAVQQLSTPSNSPTRSLSLLCVPRDVTESTVRRDLEVFGEVRGVQMERITEGIVTVHFYDLRHAKRAVREICGRHMQHQEWLGSSGGGSVWRPPSSSARGFVSGRPVWAHFVLPATNAVPGGCNQGTLVIFNLDPEVSSTALRQIFQVYGSIKELRETPYKKHQRFIEFYDVRDAAKAFDRMNGEEIYGKQVVIEFSRPGGIKNKFTPFRQPQLPFQPRPILAPPPPLRQSITLMKDKSTNVNPNNGVDVVEASMRSLCIMDDDNNKTREAESETKSKNVAKWRKRKQMKSMELSQFLISEETMDDPSCRDQRTTLMIKNIPNKYSQKLLLNMLDNHCIHINEAITEERDEHEAHHNQPFSSYDFVYLPMDFNNKCNVGYGFVNMTSPEAAWRLYKAFHLQRWEVFNSHKICQVTYARVQGLEDLKEHFKSSKFPCEAELYLPVFFSPPRDGKQLTEPVSIKINGVTGINSNHLFEPMDGQDHSVGGSCCGSDNDNSQEDGLSGSSIDGGRSLTVVGETSF</sequence>
<dbReference type="InterPro" id="IPR034458">
    <property type="entry name" value="EAR1-like_RRM3"/>
</dbReference>
<dbReference type="AlphaFoldDB" id="A0A6J0NBY5"/>
<dbReference type="InterPro" id="IPR012677">
    <property type="entry name" value="Nucleotide-bd_a/b_plait_sf"/>
</dbReference>
<reference evidence="7" key="1">
    <citation type="journal article" date="2019" name="Database">
        <title>The radish genome database (RadishGD): an integrated information resource for radish genomics.</title>
        <authorList>
            <person name="Yu H.J."/>
            <person name="Baek S."/>
            <person name="Lee Y.J."/>
            <person name="Cho A."/>
            <person name="Mun J.H."/>
        </authorList>
    </citation>
    <scope>NUCLEOTIDE SEQUENCE [LARGE SCALE GENOMIC DNA]</scope>
    <source>
        <strain evidence="7">cv. WK10039</strain>
    </source>
</reference>
<feature type="domain" description="RRM" evidence="6">
    <location>
        <begin position="211"/>
        <end position="284"/>
    </location>
</feature>
<keyword evidence="1" id="KW-0677">Repeat</keyword>
<keyword evidence="2 4" id="KW-0694">RNA-binding</keyword>
<dbReference type="FunFam" id="3.30.70.330:FF:000101">
    <property type="entry name" value="Protein MEI2-like 1"/>
    <property type="match status" value="1"/>
</dbReference>
<evidence type="ECO:0000256" key="5">
    <source>
        <dbReference type="SAM" id="MobiDB-lite"/>
    </source>
</evidence>
<feature type="compositionally biased region" description="Polar residues" evidence="5">
    <location>
        <begin position="576"/>
        <end position="591"/>
    </location>
</feature>
<evidence type="ECO:0000313" key="8">
    <source>
        <dbReference type="RefSeq" id="XP_018481368.1"/>
    </source>
</evidence>
<dbReference type="InterPro" id="IPR000504">
    <property type="entry name" value="RRM_dom"/>
</dbReference>
<evidence type="ECO:0000256" key="4">
    <source>
        <dbReference type="PROSITE-ProRule" id="PRU00176"/>
    </source>
</evidence>
<dbReference type="GO" id="GO:0051321">
    <property type="term" value="P:meiotic cell cycle"/>
    <property type="evidence" value="ECO:0007669"/>
    <property type="project" value="UniProtKB-KW"/>
</dbReference>
<dbReference type="Pfam" id="PF04059">
    <property type="entry name" value="RRM_2"/>
    <property type="match status" value="1"/>
</dbReference>
<dbReference type="SUPFAM" id="SSF54928">
    <property type="entry name" value="RNA-binding domain, RBD"/>
    <property type="match status" value="2"/>
</dbReference>
<evidence type="ECO:0000259" key="6">
    <source>
        <dbReference type="PROSITE" id="PS50102"/>
    </source>
</evidence>
<keyword evidence="3" id="KW-0469">Meiosis</keyword>
<dbReference type="GO" id="GO:0003723">
    <property type="term" value="F:RNA binding"/>
    <property type="evidence" value="ECO:0007669"/>
    <property type="project" value="UniProtKB-UniRule"/>
</dbReference>
<evidence type="ECO:0000256" key="1">
    <source>
        <dbReference type="ARBA" id="ARBA00022737"/>
    </source>
</evidence>
<dbReference type="PANTHER" id="PTHR23189">
    <property type="entry name" value="RNA RECOGNITION MOTIF-CONTAINING"/>
    <property type="match status" value="1"/>
</dbReference>
<dbReference type="Gene3D" id="3.30.70.330">
    <property type="match status" value="3"/>
</dbReference>
<dbReference type="CDD" id="cd12526">
    <property type="entry name" value="RRM1_EAR1_like"/>
    <property type="match status" value="1"/>
</dbReference>
<dbReference type="SMART" id="SM00360">
    <property type="entry name" value="RRM"/>
    <property type="match status" value="3"/>
</dbReference>
<feature type="region of interest" description="Disordered" evidence="5">
    <location>
        <begin position="569"/>
        <end position="606"/>
    </location>
</feature>
<dbReference type="KEGG" id="rsz:108852370"/>
<reference evidence="8" key="2">
    <citation type="submission" date="2025-08" db="UniProtKB">
        <authorList>
            <consortium name="RefSeq"/>
        </authorList>
    </citation>
    <scope>IDENTIFICATION</scope>
    <source>
        <tissue evidence="8">Leaf</tissue>
    </source>
</reference>
<dbReference type="Pfam" id="PF00076">
    <property type="entry name" value="RRM_1"/>
    <property type="match status" value="1"/>
</dbReference>
<dbReference type="PROSITE" id="PS50102">
    <property type="entry name" value="RRM"/>
    <property type="match status" value="1"/>
</dbReference>
<dbReference type="InterPro" id="IPR035979">
    <property type="entry name" value="RBD_domain_sf"/>
</dbReference>
<dbReference type="GeneID" id="108852370"/>
<dbReference type="OrthoDB" id="417481at2759"/>
<evidence type="ECO:0000313" key="7">
    <source>
        <dbReference type="Proteomes" id="UP000504610"/>
    </source>
</evidence>
<evidence type="ECO:0000256" key="3">
    <source>
        <dbReference type="ARBA" id="ARBA00023254"/>
    </source>
</evidence>
<dbReference type="FunFam" id="3.30.70.330:FF:001402">
    <property type="entry name" value="Terminal EAR1-like 1"/>
    <property type="match status" value="1"/>
</dbReference>
<dbReference type="InterPro" id="IPR007201">
    <property type="entry name" value="Mei2-like_Rrm_C"/>
</dbReference>
<accession>A0A6J0NBY5</accession>
<evidence type="ECO:0000256" key="2">
    <source>
        <dbReference type="ARBA" id="ARBA00022884"/>
    </source>
</evidence>
<protein>
    <submittedName>
        <fullName evidence="8">Protein terminal ear1 homolog</fullName>
    </submittedName>
</protein>
<proteinExistence type="predicted"/>
<dbReference type="Proteomes" id="UP000504610">
    <property type="component" value="Chromosome 4"/>
</dbReference>
<organism evidence="7 8">
    <name type="scientific">Raphanus sativus</name>
    <name type="common">Radish</name>
    <name type="synonym">Raphanus raphanistrum var. sativus</name>
    <dbReference type="NCBI Taxonomy" id="3726"/>
    <lineage>
        <taxon>Eukaryota</taxon>
        <taxon>Viridiplantae</taxon>
        <taxon>Streptophyta</taxon>
        <taxon>Embryophyta</taxon>
        <taxon>Tracheophyta</taxon>
        <taxon>Spermatophyta</taxon>
        <taxon>Magnoliopsida</taxon>
        <taxon>eudicotyledons</taxon>
        <taxon>Gunneridae</taxon>
        <taxon>Pentapetalae</taxon>
        <taxon>rosids</taxon>
        <taxon>malvids</taxon>
        <taxon>Brassicales</taxon>
        <taxon>Brassicaceae</taxon>
        <taxon>Brassiceae</taxon>
        <taxon>Raphanus</taxon>
    </lineage>
</organism>
<name>A0A6J0NBY5_RAPSA</name>
<dbReference type="RefSeq" id="XP_018481368.1">
    <property type="nucleotide sequence ID" value="XM_018625866.2"/>
</dbReference>